<evidence type="ECO:0000256" key="5">
    <source>
        <dbReference type="ARBA" id="ARBA00022729"/>
    </source>
</evidence>
<feature type="compositionally biased region" description="Basic and acidic residues" evidence="11">
    <location>
        <begin position="69"/>
        <end position="79"/>
    </location>
</feature>
<feature type="transmembrane region" description="Helical" evidence="12">
    <location>
        <begin position="1397"/>
        <end position="1421"/>
    </location>
</feature>
<dbReference type="InterPro" id="IPR000731">
    <property type="entry name" value="SSD"/>
</dbReference>
<feature type="region of interest" description="Disordered" evidence="11">
    <location>
        <begin position="69"/>
        <end position="91"/>
    </location>
</feature>
<dbReference type="STRING" id="431595.K3XBB0"/>
<feature type="transmembrane region" description="Helical" evidence="12">
    <location>
        <begin position="751"/>
        <end position="774"/>
    </location>
</feature>
<organism evidence="14 15">
    <name type="scientific">Globisporangium ultimum (strain ATCC 200006 / CBS 805.95 / DAOM BR144)</name>
    <name type="common">Pythium ultimum</name>
    <dbReference type="NCBI Taxonomy" id="431595"/>
    <lineage>
        <taxon>Eukaryota</taxon>
        <taxon>Sar</taxon>
        <taxon>Stramenopiles</taxon>
        <taxon>Oomycota</taxon>
        <taxon>Peronosporomycetes</taxon>
        <taxon>Pythiales</taxon>
        <taxon>Pythiaceae</taxon>
        <taxon>Globisporangium</taxon>
    </lineage>
</organism>
<evidence type="ECO:0000256" key="12">
    <source>
        <dbReference type="SAM" id="Phobius"/>
    </source>
</evidence>
<keyword evidence="10" id="KW-0325">Glycoprotein</keyword>
<dbReference type="GO" id="GO:0016020">
    <property type="term" value="C:membrane"/>
    <property type="evidence" value="ECO:0007669"/>
    <property type="project" value="UniProtKB-SubCell"/>
</dbReference>
<evidence type="ECO:0000256" key="10">
    <source>
        <dbReference type="ARBA" id="ARBA00023180"/>
    </source>
</evidence>
<dbReference type="GO" id="GO:0032934">
    <property type="term" value="F:sterol binding"/>
    <property type="evidence" value="ECO:0007669"/>
    <property type="project" value="TreeGrafter"/>
</dbReference>
<keyword evidence="8 12" id="KW-0472">Membrane</keyword>
<comment type="similarity">
    <text evidence="2">Belongs to the patched family.</text>
</comment>
<feature type="transmembrane region" description="Helical" evidence="12">
    <location>
        <begin position="786"/>
        <end position="806"/>
    </location>
</feature>
<dbReference type="Pfam" id="PF16414">
    <property type="entry name" value="NPC1_N"/>
    <property type="match status" value="1"/>
</dbReference>
<sequence>MWLFAGVCFAISTPWVRTLLETLFAELTIIFFNFISVVAIALVGVFVAAVAMSCKSYVRENKLQADAEIKQDKSQEKKSARNAPMQFCPGSEIPMTRAAQTFATKHSASQASSFATGNSLMKTLFFASTMLPLTMVVGAGHAGKTLTTSRHLQTNTTTYKVPFTLADNPTALEAINKKLTMCKYSKVKECIDDAKTMEEFGIYKRQPGYCSALDSAYVSVKADAAVPNRYTPTSVEDAHKAGFTNKFSEWSAINQVQFQVDCPFLYNETIATGGDYLCCTENQYTGLQTQVRRIPGLCKSCKENLRNIFCQMTCSPNNSMFFDIEQVRIMPGDDEHPDAVFPAIEEATYYVGTDWVRDIYDYCQKDSSFSVLCNPKQNCTDGFGLMEFMGLYKLNTIGSPLQINLKTIPQVSASEQKDLFCACGATNLTGCISPMDTHLTSCVVGANDKRTFHPACYGTDFAATGSSNEPTVVDPKWDTLMAYMAANLVETDFDVLNYFLAMVGGDGGDINRVEYLKESIRLQEMVAAVTYGPADAAFPERVTLDDICWKVTGTSCTVNSITQYFQNRMDHFEFYEKYGLALDHFSQCMYSPPNSDVATCSALAKKLTAGDSIPTSMSDCPCLAGFGAPMDLYNTYLGGFPYGADKNTTLFLQSKAIVSTALVYNYYDASLNDPAILWEREFIELFKAESKRNELFTIYFMAETSVQDEIKVESSGDMLPVALSYALMIIYVSLGINRWSYRKSFFQTSKISVGFLGVVCIMLAVASTIGIFMWAGVKLQLVIMEVVPFLTLAIGVDNIFLLVHAVSHKQDELREEQPALFVGLEQDPAAAKEVASIVVSEGLGYIGPSIFMASLAESIAFAFGCISPMPAVLWFAAFACVAVAINFCLQMTLLMSIMTLDKRRELSGKCDLICWKRTSAPAWTQPEGSEEQILVQPKTPEGGDSHVQSGSSTLNAVHIFDRCVDAYAWFLSLRVVKLLVLLAFLFCTLISISGIEKLKHGLPQAESMPSNSYLTDYFNALDAYLATGAPVYFVVEGGYGRNPEVFDLNDATVQAKFCKSKDFCDEFAIPKIIDALANDGNRNITHFSEGTTYSWMDDFWGFVSPDSECCRVDSNSAYLPILKDNATYTAARPKYPACLAAKSTVPPVPKESFMSLFSMFSTASAGTMCSYGGGSIYRGQFSVDDKPIPVVTSSTPQIVLNKTSYGNQITAFSYMVVSTANPTQQHFIDAYAQARRAAKWISEKTGIDVWVFSLTYVFFDQYLTVVRDTYLLVGLALVAIFVIHAIYFGGLFYPLVVALAAANIVIQVMGLMRPNDILLNGLSMVNLIIAAGIGVEFCGHYVRMFAKARGTGDERAKTALKKVLVSVLFGITITKIVGLSALTLADSRIFKKYYFRMYMMVVMCGVLNGMLLLPVLLSVFVDVKQFFLQKRQQKNEGGGYEASESPAFDGAESVKLASPAGGSGATRHSNSD</sequence>
<evidence type="ECO:0000313" key="15">
    <source>
        <dbReference type="Proteomes" id="UP000019132"/>
    </source>
</evidence>
<keyword evidence="9" id="KW-1015">Disulfide bond</keyword>
<dbReference type="InterPro" id="IPR032190">
    <property type="entry name" value="NPC1_N"/>
</dbReference>
<feature type="transmembrane region" description="Helical" evidence="12">
    <location>
        <begin position="842"/>
        <end position="866"/>
    </location>
</feature>
<dbReference type="eggNOG" id="KOG1933">
    <property type="taxonomic scope" value="Eukaryota"/>
</dbReference>
<dbReference type="Gene3D" id="1.20.1640.10">
    <property type="entry name" value="Multidrug efflux transporter AcrB transmembrane domain"/>
    <property type="match status" value="2"/>
</dbReference>
<keyword evidence="5" id="KW-0732">Signal</keyword>
<dbReference type="InParanoid" id="K3XBB0"/>
<dbReference type="PROSITE" id="PS50156">
    <property type="entry name" value="SSD"/>
    <property type="match status" value="1"/>
</dbReference>
<dbReference type="PANTHER" id="PTHR45727">
    <property type="entry name" value="NPC INTRACELLULAR CHOLESTEROL TRANSPORTER 1"/>
    <property type="match status" value="1"/>
</dbReference>
<evidence type="ECO:0000256" key="6">
    <source>
        <dbReference type="ARBA" id="ARBA00022989"/>
    </source>
</evidence>
<evidence type="ECO:0000259" key="13">
    <source>
        <dbReference type="PROSITE" id="PS50156"/>
    </source>
</evidence>
<keyword evidence="3" id="KW-0813">Transport</keyword>
<reference evidence="15" key="2">
    <citation type="submission" date="2010-04" db="EMBL/GenBank/DDBJ databases">
        <authorList>
            <person name="Buell R."/>
            <person name="Hamilton J."/>
            <person name="Hostetler J."/>
        </authorList>
    </citation>
    <scope>NUCLEOTIDE SEQUENCE [LARGE SCALE GENOMIC DNA]</scope>
    <source>
        <strain evidence="15">DAOM:BR144</strain>
    </source>
</reference>
<reference evidence="15" key="1">
    <citation type="journal article" date="2010" name="Genome Biol.">
        <title>Genome sequence of the necrotrophic plant pathogen Pythium ultimum reveals original pathogenicity mechanisms and effector repertoire.</title>
        <authorList>
            <person name="Levesque C.A."/>
            <person name="Brouwer H."/>
            <person name="Cano L."/>
            <person name="Hamilton J.P."/>
            <person name="Holt C."/>
            <person name="Huitema E."/>
            <person name="Raffaele S."/>
            <person name="Robideau G.P."/>
            <person name="Thines M."/>
            <person name="Win J."/>
            <person name="Zerillo M.M."/>
            <person name="Beakes G.W."/>
            <person name="Boore J.L."/>
            <person name="Busam D."/>
            <person name="Dumas B."/>
            <person name="Ferriera S."/>
            <person name="Fuerstenberg S.I."/>
            <person name="Gachon C.M."/>
            <person name="Gaulin E."/>
            <person name="Govers F."/>
            <person name="Grenville-Briggs L."/>
            <person name="Horner N."/>
            <person name="Hostetler J."/>
            <person name="Jiang R.H."/>
            <person name="Johnson J."/>
            <person name="Krajaejun T."/>
            <person name="Lin H."/>
            <person name="Meijer H.J."/>
            <person name="Moore B."/>
            <person name="Morris P."/>
            <person name="Phuntmart V."/>
            <person name="Puiu D."/>
            <person name="Shetty J."/>
            <person name="Stajich J.E."/>
            <person name="Tripathy S."/>
            <person name="Wawra S."/>
            <person name="van West P."/>
            <person name="Whitty B.R."/>
            <person name="Coutinho P.M."/>
            <person name="Henrissat B."/>
            <person name="Martin F."/>
            <person name="Thomas P.D."/>
            <person name="Tyler B.M."/>
            <person name="De Vries R.P."/>
            <person name="Kamoun S."/>
            <person name="Yandell M."/>
            <person name="Tisserat N."/>
            <person name="Buell C.R."/>
        </authorList>
    </citation>
    <scope>NUCLEOTIDE SEQUENCE</scope>
    <source>
        <strain evidence="15">DAOM:BR144</strain>
    </source>
</reference>
<dbReference type="EMBL" id="GL376575">
    <property type="status" value="NOT_ANNOTATED_CDS"/>
    <property type="molecule type" value="Genomic_DNA"/>
</dbReference>
<feature type="transmembrane region" description="Helical" evidence="12">
    <location>
        <begin position="1269"/>
        <end position="1288"/>
    </location>
</feature>
<feature type="transmembrane region" description="Helical" evidence="12">
    <location>
        <begin position="1363"/>
        <end position="1385"/>
    </location>
</feature>
<feature type="transmembrane region" description="Helical" evidence="12">
    <location>
        <begin position="28"/>
        <end position="52"/>
    </location>
</feature>
<evidence type="ECO:0000256" key="8">
    <source>
        <dbReference type="ARBA" id="ARBA00023136"/>
    </source>
</evidence>
<feature type="transmembrane region" description="Helical" evidence="12">
    <location>
        <begin position="1324"/>
        <end position="1342"/>
    </location>
</feature>
<dbReference type="EnsemblProtists" id="PYU1_T014509">
    <property type="protein sequence ID" value="PYU1_T014509"/>
    <property type="gene ID" value="PYU1_G014478"/>
</dbReference>
<evidence type="ECO:0000256" key="11">
    <source>
        <dbReference type="SAM" id="MobiDB-lite"/>
    </source>
</evidence>
<dbReference type="PANTHER" id="PTHR45727:SF2">
    <property type="entry name" value="NPC INTRACELLULAR CHOLESTEROL TRANSPORTER 1"/>
    <property type="match status" value="1"/>
</dbReference>
<name>K3XBB0_GLOUD</name>
<feature type="transmembrane region" description="Helical" evidence="12">
    <location>
        <begin position="718"/>
        <end position="739"/>
    </location>
</feature>
<keyword evidence="6 12" id="KW-1133">Transmembrane helix</keyword>
<evidence type="ECO:0000256" key="3">
    <source>
        <dbReference type="ARBA" id="ARBA00022448"/>
    </source>
</evidence>
<keyword evidence="7" id="KW-0445">Lipid transport</keyword>
<dbReference type="GO" id="GO:0015918">
    <property type="term" value="P:sterol transport"/>
    <property type="evidence" value="ECO:0007669"/>
    <property type="project" value="TreeGrafter"/>
</dbReference>
<evidence type="ECO:0000256" key="4">
    <source>
        <dbReference type="ARBA" id="ARBA00022692"/>
    </source>
</evidence>
<evidence type="ECO:0000256" key="1">
    <source>
        <dbReference type="ARBA" id="ARBA00004141"/>
    </source>
</evidence>
<keyword evidence="4 12" id="KW-0812">Transmembrane</keyword>
<dbReference type="VEuPathDB" id="FungiDB:PYU1_G014478"/>
<evidence type="ECO:0000256" key="2">
    <source>
        <dbReference type="ARBA" id="ARBA00005585"/>
    </source>
</evidence>
<comment type="subcellular location">
    <subcellularLocation>
        <location evidence="1">Membrane</location>
        <topology evidence="1">Multi-pass membrane protein</topology>
    </subcellularLocation>
</comment>
<protein>
    <recommendedName>
        <fullName evidence="13">SSD domain-containing protein</fullName>
    </recommendedName>
</protein>
<keyword evidence="15" id="KW-1185">Reference proteome</keyword>
<proteinExistence type="inferred from homology"/>
<dbReference type="Pfam" id="PF12349">
    <property type="entry name" value="Sterol-sensing"/>
    <property type="match status" value="1"/>
</dbReference>
<dbReference type="InterPro" id="IPR053956">
    <property type="entry name" value="NPC1_MLD"/>
</dbReference>
<feature type="transmembrane region" description="Helical" evidence="12">
    <location>
        <begin position="124"/>
        <end position="143"/>
    </location>
</feature>
<accession>K3XBB0</accession>
<reference evidence="14" key="3">
    <citation type="submission" date="2015-02" db="UniProtKB">
        <authorList>
            <consortium name="EnsemblProtists"/>
        </authorList>
    </citation>
    <scope>IDENTIFICATION</scope>
    <source>
        <strain evidence="14">DAOM BR144</strain>
    </source>
</reference>
<evidence type="ECO:0000256" key="9">
    <source>
        <dbReference type="ARBA" id="ARBA00023157"/>
    </source>
</evidence>
<feature type="transmembrane region" description="Helical" evidence="12">
    <location>
        <begin position="872"/>
        <end position="894"/>
    </location>
</feature>
<dbReference type="Proteomes" id="UP000019132">
    <property type="component" value="Unassembled WGS sequence"/>
</dbReference>
<evidence type="ECO:0000256" key="7">
    <source>
        <dbReference type="ARBA" id="ARBA00023055"/>
    </source>
</evidence>
<dbReference type="SUPFAM" id="SSF82866">
    <property type="entry name" value="Multidrug efflux transporter AcrB transmembrane domain"/>
    <property type="match status" value="2"/>
</dbReference>
<feature type="domain" description="SSD" evidence="13">
    <location>
        <begin position="717"/>
        <end position="900"/>
    </location>
</feature>
<dbReference type="Pfam" id="PF22314">
    <property type="entry name" value="NPC1_MLD"/>
    <property type="match status" value="1"/>
</dbReference>
<evidence type="ECO:0000313" key="14">
    <source>
        <dbReference type="EnsemblProtists" id="PYU1_T014509"/>
    </source>
</evidence>
<dbReference type="HOGENOM" id="CLU_002359_7_0_1"/>
<feature type="transmembrane region" description="Helical" evidence="12">
    <location>
        <begin position="975"/>
        <end position="995"/>
    </location>
</feature>
<feature type="transmembrane region" description="Helical" evidence="12">
    <location>
        <begin position="1295"/>
        <end position="1312"/>
    </location>
</feature>
<dbReference type="InterPro" id="IPR053958">
    <property type="entry name" value="HMGCR/SNAP/NPC1-like_SSD"/>
</dbReference>